<dbReference type="Proteomes" id="UP000291213">
    <property type="component" value="Unassembled WGS sequence"/>
</dbReference>
<sequence length="101" mass="11586">MERVPSVRDSLVRARILVRGVVQGVFFRASMREEALRLGLSGWVRNLPDGESVEAVVEGRGEAVERIICWCLRGPPAARVREIRVELEPYKGEFRSFEIRY</sequence>
<feature type="domain" description="Acylphosphatase-like" evidence="3">
    <location>
        <begin position="13"/>
        <end position="101"/>
    </location>
</feature>
<evidence type="ECO:0000256" key="2">
    <source>
        <dbReference type="RuleBase" id="RU004168"/>
    </source>
</evidence>
<dbReference type="EMBL" id="BDMD01000011">
    <property type="protein sequence ID" value="GBF08565.1"/>
    <property type="molecule type" value="Genomic_DNA"/>
</dbReference>
<dbReference type="AlphaFoldDB" id="A0A401H7Z2"/>
<dbReference type="PROSITE" id="PS00150">
    <property type="entry name" value="ACYLPHOSPHATASE_1"/>
    <property type="match status" value="1"/>
</dbReference>
<dbReference type="InterPro" id="IPR017968">
    <property type="entry name" value="Acylphosphatase_CS"/>
</dbReference>
<comment type="similarity">
    <text evidence="2">Belongs to the acylphosphatase family.</text>
</comment>
<dbReference type="SUPFAM" id="SSF54975">
    <property type="entry name" value="Acylphosphatase/BLUF domain-like"/>
    <property type="match status" value="1"/>
</dbReference>
<keyword evidence="1" id="KW-0378">Hydrolase</keyword>
<protein>
    <recommendedName>
        <fullName evidence="1">acylphosphatase</fullName>
        <ecNumber evidence="1">3.6.1.7</ecNumber>
    </recommendedName>
</protein>
<accession>A0A401H7Z2</accession>
<reference evidence="4 5" key="1">
    <citation type="submission" date="2017-02" db="EMBL/GenBank/DDBJ databases">
        <title>isolation and characterization of a novel temperate virus Aeropyrum globular virus 1 infecting hyperthermophilic archaeon Aeropyrum.</title>
        <authorList>
            <person name="Yumiya M."/>
            <person name="Yoshida T."/>
            <person name="Sako Y."/>
        </authorList>
    </citation>
    <scope>NUCLEOTIDE SEQUENCE [LARGE SCALE GENOMIC DNA]</scope>
    <source>
        <strain evidence="4 5">YK1-12-2013</strain>
    </source>
</reference>
<dbReference type="InterPro" id="IPR036046">
    <property type="entry name" value="Acylphosphatase-like_dom_sf"/>
</dbReference>
<dbReference type="OrthoDB" id="6643at2157"/>
<dbReference type="InterPro" id="IPR020456">
    <property type="entry name" value="Acylphosphatase"/>
</dbReference>
<proteinExistence type="inferred from homology"/>
<dbReference type="PANTHER" id="PTHR47268">
    <property type="entry name" value="ACYLPHOSPHATASE"/>
    <property type="match status" value="1"/>
</dbReference>
<feature type="active site" evidence="1">
    <location>
        <position position="46"/>
    </location>
</feature>
<comment type="caution">
    <text evidence="4">The sequence shown here is derived from an EMBL/GenBank/DDBJ whole genome shotgun (WGS) entry which is preliminary data.</text>
</comment>
<evidence type="ECO:0000313" key="4">
    <source>
        <dbReference type="EMBL" id="GBF08565.1"/>
    </source>
</evidence>
<name>A0A401H7Z2_AERPX</name>
<dbReference type="PANTHER" id="PTHR47268:SF4">
    <property type="entry name" value="ACYLPHOSPHATASE"/>
    <property type="match status" value="1"/>
</dbReference>
<dbReference type="RefSeq" id="WP_131159629.1">
    <property type="nucleotide sequence ID" value="NZ_BDMD01000011.1"/>
</dbReference>
<dbReference type="InterPro" id="IPR001792">
    <property type="entry name" value="Acylphosphatase-like_dom"/>
</dbReference>
<evidence type="ECO:0000313" key="5">
    <source>
        <dbReference type="Proteomes" id="UP000291213"/>
    </source>
</evidence>
<dbReference type="EC" id="3.6.1.7" evidence="1"/>
<organism evidence="4 5">
    <name type="scientific">Aeropyrum pernix</name>
    <dbReference type="NCBI Taxonomy" id="56636"/>
    <lineage>
        <taxon>Archaea</taxon>
        <taxon>Thermoproteota</taxon>
        <taxon>Thermoprotei</taxon>
        <taxon>Desulfurococcales</taxon>
        <taxon>Desulfurococcaceae</taxon>
        <taxon>Aeropyrum</taxon>
    </lineage>
</organism>
<dbReference type="GO" id="GO:0003998">
    <property type="term" value="F:acylphosphatase activity"/>
    <property type="evidence" value="ECO:0007669"/>
    <property type="project" value="UniProtKB-EC"/>
</dbReference>
<feature type="active site" evidence="1">
    <location>
        <position position="28"/>
    </location>
</feature>
<dbReference type="Gene3D" id="3.30.70.100">
    <property type="match status" value="1"/>
</dbReference>
<evidence type="ECO:0000256" key="1">
    <source>
        <dbReference type="PROSITE-ProRule" id="PRU00520"/>
    </source>
</evidence>
<gene>
    <name evidence="4" type="ORF">apy_02900</name>
</gene>
<comment type="catalytic activity">
    <reaction evidence="1">
        <text>an acyl phosphate + H2O = a carboxylate + phosphate + H(+)</text>
        <dbReference type="Rhea" id="RHEA:14965"/>
        <dbReference type="ChEBI" id="CHEBI:15377"/>
        <dbReference type="ChEBI" id="CHEBI:15378"/>
        <dbReference type="ChEBI" id="CHEBI:29067"/>
        <dbReference type="ChEBI" id="CHEBI:43474"/>
        <dbReference type="ChEBI" id="CHEBI:59918"/>
        <dbReference type="EC" id="3.6.1.7"/>
    </reaction>
</comment>
<evidence type="ECO:0000259" key="3">
    <source>
        <dbReference type="PROSITE" id="PS51160"/>
    </source>
</evidence>
<dbReference type="PROSITE" id="PS51160">
    <property type="entry name" value="ACYLPHOSPHATASE_3"/>
    <property type="match status" value="1"/>
</dbReference>
<dbReference type="Pfam" id="PF00708">
    <property type="entry name" value="Acylphosphatase"/>
    <property type="match status" value="1"/>
</dbReference>